<protein>
    <submittedName>
        <fullName evidence="2">Cupin domain-containing protein</fullName>
    </submittedName>
</protein>
<reference evidence="3" key="1">
    <citation type="submission" date="2016-11" db="EMBL/GenBank/DDBJ databases">
        <authorList>
            <person name="Varghese N."/>
            <person name="Submissions S."/>
        </authorList>
    </citation>
    <scope>NUCLEOTIDE SEQUENCE [LARGE SCALE GENOMIC DNA]</scope>
    <source>
        <strain evidence="3">DSM 100564</strain>
    </source>
</reference>
<feature type="domain" description="Cupin type-2" evidence="1">
    <location>
        <begin position="43"/>
        <end position="104"/>
    </location>
</feature>
<dbReference type="SUPFAM" id="SSF51182">
    <property type="entry name" value="RmlC-like cupins"/>
    <property type="match status" value="1"/>
</dbReference>
<dbReference type="STRING" id="1470563.SAMN05444000_1249"/>
<proteinExistence type="predicted"/>
<accession>A0A1M6R3V7</accession>
<dbReference type="InterPro" id="IPR014710">
    <property type="entry name" value="RmlC-like_jellyroll"/>
</dbReference>
<dbReference type="PANTHER" id="PTHR36440:SF1">
    <property type="entry name" value="PUTATIVE (AFU_ORTHOLOGUE AFUA_8G07350)-RELATED"/>
    <property type="match status" value="1"/>
</dbReference>
<name>A0A1M6R3V7_9RHOB</name>
<dbReference type="Gene3D" id="2.60.120.10">
    <property type="entry name" value="Jelly Rolls"/>
    <property type="match status" value="1"/>
</dbReference>
<dbReference type="InterPro" id="IPR013096">
    <property type="entry name" value="Cupin_2"/>
</dbReference>
<dbReference type="InterPro" id="IPR053146">
    <property type="entry name" value="QDO-like"/>
</dbReference>
<dbReference type="RefSeq" id="WP_073255654.1">
    <property type="nucleotide sequence ID" value="NZ_FQZQ01000024.1"/>
</dbReference>
<dbReference type="PANTHER" id="PTHR36440">
    <property type="entry name" value="PUTATIVE (AFU_ORTHOLOGUE AFUA_8G07350)-RELATED"/>
    <property type="match status" value="1"/>
</dbReference>
<evidence type="ECO:0000259" key="1">
    <source>
        <dbReference type="Pfam" id="PF07883"/>
    </source>
</evidence>
<dbReference type="Pfam" id="PF07883">
    <property type="entry name" value="Cupin_2"/>
    <property type="match status" value="1"/>
</dbReference>
<organism evidence="2 3">
    <name type="scientific">Shimia gijangensis</name>
    <dbReference type="NCBI Taxonomy" id="1470563"/>
    <lineage>
        <taxon>Bacteria</taxon>
        <taxon>Pseudomonadati</taxon>
        <taxon>Pseudomonadota</taxon>
        <taxon>Alphaproteobacteria</taxon>
        <taxon>Rhodobacterales</taxon>
        <taxon>Roseobacteraceae</taxon>
    </lineage>
</organism>
<evidence type="ECO:0000313" key="3">
    <source>
        <dbReference type="Proteomes" id="UP000183982"/>
    </source>
</evidence>
<evidence type="ECO:0000313" key="2">
    <source>
        <dbReference type="EMBL" id="SHK27132.1"/>
    </source>
</evidence>
<keyword evidence="3" id="KW-1185">Reference proteome</keyword>
<sequence length="152" mass="16578">MPPFHSQYTSAETLDFPGAITLKILLTGEQSGGTLEVFEDIAQPGVGPGRHIHHDQDETFFFLEGQFDVEVDGVLHHMSPGDVAFVPRGSVHAFKNVGDAPGRLRYVFSPALKMEAMFRALHATLGTQGDLSFEDMEKVATEHGQTFVGPPL</sequence>
<gene>
    <name evidence="2" type="ORF">SAMN05444000_1249</name>
</gene>
<dbReference type="Proteomes" id="UP000183982">
    <property type="component" value="Unassembled WGS sequence"/>
</dbReference>
<dbReference type="EMBL" id="FQZQ01000024">
    <property type="protein sequence ID" value="SHK27132.1"/>
    <property type="molecule type" value="Genomic_DNA"/>
</dbReference>
<dbReference type="OrthoDB" id="9798709at2"/>
<dbReference type="InterPro" id="IPR011051">
    <property type="entry name" value="RmlC_Cupin_sf"/>
</dbReference>
<dbReference type="AlphaFoldDB" id="A0A1M6R3V7"/>